<dbReference type="AlphaFoldDB" id="A0A0R3SVS3"/>
<evidence type="ECO:0000313" key="3">
    <source>
        <dbReference type="WBParaSite" id="HDID_0000970401-mRNA-1"/>
    </source>
</evidence>
<organism evidence="3">
    <name type="scientific">Hymenolepis diminuta</name>
    <name type="common">Rat tapeworm</name>
    <dbReference type="NCBI Taxonomy" id="6216"/>
    <lineage>
        <taxon>Eukaryota</taxon>
        <taxon>Metazoa</taxon>
        <taxon>Spiralia</taxon>
        <taxon>Lophotrochozoa</taxon>
        <taxon>Platyhelminthes</taxon>
        <taxon>Cestoda</taxon>
        <taxon>Eucestoda</taxon>
        <taxon>Cyclophyllidea</taxon>
        <taxon>Hymenolepididae</taxon>
        <taxon>Hymenolepis</taxon>
    </lineage>
</organism>
<evidence type="ECO:0000313" key="2">
    <source>
        <dbReference type="Proteomes" id="UP000274504"/>
    </source>
</evidence>
<reference evidence="3" key="1">
    <citation type="submission" date="2017-02" db="UniProtKB">
        <authorList>
            <consortium name="WormBaseParasite"/>
        </authorList>
    </citation>
    <scope>IDENTIFICATION</scope>
</reference>
<evidence type="ECO:0000313" key="1">
    <source>
        <dbReference type="EMBL" id="VDL62117.1"/>
    </source>
</evidence>
<protein>
    <submittedName>
        <fullName evidence="1 3">Uncharacterized protein</fullName>
    </submittedName>
</protein>
<proteinExistence type="predicted"/>
<dbReference type="EMBL" id="UYSG01011374">
    <property type="protein sequence ID" value="VDL62117.1"/>
    <property type="molecule type" value="Genomic_DNA"/>
</dbReference>
<sequence>MLSRCPTPTFMQINSPLLSTRLRILSFVKCGTKVFRSSRQVSVAFFNTLTFCICNQLSVL</sequence>
<reference evidence="1 2" key="2">
    <citation type="submission" date="2018-11" db="EMBL/GenBank/DDBJ databases">
        <authorList>
            <consortium name="Pathogen Informatics"/>
        </authorList>
    </citation>
    <scope>NUCLEOTIDE SEQUENCE [LARGE SCALE GENOMIC DNA]</scope>
</reference>
<gene>
    <name evidence="1" type="ORF">HDID_LOCUS9702</name>
</gene>
<accession>A0A0R3SVS3</accession>
<dbReference type="Proteomes" id="UP000274504">
    <property type="component" value="Unassembled WGS sequence"/>
</dbReference>
<name>A0A0R3SVS3_HYMDI</name>
<dbReference type="WBParaSite" id="HDID_0000970401-mRNA-1">
    <property type="protein sequence ID" value="HDID_0000970401-mRNA-1"/>
    <property type="gene ID" value="HDID_0000970401"/>
</dbReference>